<geneLocation type="plasmid" evidence="2"/>
<dbReference type="Proteomes" id="UP000031449">
    <property type="component" value="Plasmid unnamed"/>
</dbReference>
<dbReference type="EMBL" id="CP009417">
    <property type="protein sequence ID" value="AJD93038.1"/>
    <property type="molecule type" value="Genomic_DNA"/>
</dbReference>
<keyword evidence="2" id="KW-1185">Reference proteome</keyword>
<protein>
    <submittedName>
        <fullName evidence="1">Uncharacterized protein</fullName>
    </submittedName>
</protein>
<organism evidence="1 2">
    <name type="scientific">Jeotgalibacillus malaysiensis</name>
    <dbReference type="NCBI Taxonomy" id="1508404"/>
    <lineage>
        <taxon>Bacteria</taxon>
        <taxon>Bacillati</taxon>
        <taxon>Bacillota</taxon>
        <taxon>Bacilli</taxon>
        <taxon>Bacillales</taxon>
        <taxon>Caryophanaceae</taxon>
        <taxon>Jeotgalibacillus</taxon>
    </lineage>
</organism>
<proteinExistence type="predicted"/>
<dbReference type="KEGG" id="jeo:JMA_37200"/>
<dbReference type="BioCyc" id="JESP1508404:G14D9-13004-MONOMER"/>
<name>A0A0B5AWS8_9BACL</name>
<evidence type="ECO:0000313" key="1">
    <source>
        <dbReference type="EMBL" id="AJD93038.1"/>
    </source>
</evidence>
<dbReference type="OrthoDB" id="3078735at2"/>
<accession>A0A0B5AWS8</accession>
<dbReference type="HOGENOM" id="CLU_2395774_0_0_9"/>
<evidence type="ECO:0000313" key="2">
    <source>
        <dbReference type="Proteomes" id="UP000031449"/>
    </source>
</evidence>
<dbReference type="AlphaFoldDB" id="A0A0B5AWS8"/>
<reference evidence="1 2" key="1">
    <citation type="submission" date="2014-08" db="EMBL/GenBank/DDBJ databases">
        <title>Complete genome of a marine bacteria Jeotgalibacillus malaysiensis.</title>
        <authorList>
            <person name="Yaakop A.S."/>
            <person name="Chan K.-G."/>
            <person name="Goh K.M."/>
        </authorList>
    </citation>
    <scope>NUCLEOTIDE SEQUENCE [LARGE SCALE GENOMIC DNA]</scope>
    <source>
        <strain evidence="1 2">D5</strain>
        <plasmid evidence="2">Plasmid</plasmid>
    </source>
</reference>
<keyword evidence="1" id="KW-0614">Plasmid</keyword>
<sequence>MEMKMKMDLNSLVKVKLTDYGVTVLKARYEKHKLWCYKNGVKFDEFDLELDKDGYYTKPMWRLMEVFGEHLHPKEKTVFESELIVLDVTPVSE</sequence>
<gene>
    <name evidence="1" type="ORF">JMA_37200</name>
</gene>